<dbReference type="Proteomes" id="UP001234989">
    <property type="component" value="Chromosome 4"/>
</dbReference>
<keyword evidence="1" id="KW-1133">Transmembrane helix</keyword>
<protein>
    <submittedName>
        <fullName evidence="2">Uncharacterized protein</fullName>
    </submittedName>
</protein>
<evidence type="ECO:0000313" key="2">
    <source>
        <dbReference type="EMBL" id="WMV26394.1"/>
    </source>
</evidence>
<dbReference type="AlphaFoldDB" id="A0AAF0TNV2"/>
<gene>
    <name evidence="2" type="ORF">MTR67_019779</name>
</gene>
<dbReference type="EMBL" id="CP133615">
    <property type="protein sequence ID" value="WMV26394.1"/>
    <property type="molecule type" value="Genomic_DNA"/>
</dbReference>
<keyword evidence="1" id="KW-0472">Membrane</keyword>
<accession>A0AAF0TNV2</accession>
<feature type="transmembrane region" description="Helical" evidence="1">
    <location>
        <begin position="32"/>
        <end position="50"/>
    </location>
</feature>
<name>A0AAF0TNV2_SOLVR</name>
<organism evidence="2 3">
    <name type="scientific">Solanum verrucosum</name>
    <dbReference type="NCBI Taxonomy" id="315347"/>
    <lineage>
        <taxon>Eukaryota</taxon>
        <taxon>Viridiplantae</taxon>
        <taxon>Streptophyta</taxon>
        <taxon>Embryophyta</taxon>
        <taxon>Tracheophyta</taxon>
        <taxon>Spermatophyta</taxon>
        <taxon>Magnoliopsida</taxon>
        <taxon>eudicotyledons</taxon>
        <taxon>Gunneridae</taxon>
        <taxon>Pentapetalae</taxon>
        <taxon>asterids</taxon>
        <taxon>lamiids</taxon>
        <taxon>Solanales</taxon>
        <taxon>Solanaceae</taxon>
        <taxon>Solanoideae</taxon>
        <taxon>Solaneae</taxon>
        <taxon>Solanum</taxon>
    </lineage>
</organism>
<evidence type="ECO:0000313" key="3">
    <source>
        <dbReference type="Proteomes" id="UP001234989"/>
    </source>
</evidence>
<reference evidence="2" key="1">
    <citation type="submission" date="2023-08" db="EMBL/GenBank/DDBJ databases">
        <title>A de novo genome assembly of Solanum verrucosum Schlechtendal, a Mexican diploid species geographically isolated from the other diploid A-genome species in potato relatives.</title>
        <authorList>
            <person name="Hosaka K."/>
        </authorList>
    </citation>
    <scope>NUCLEOTIDE SEQUENCE</scope>
    <source>
        <tissue evidence="2">Young leaves</tissue>
    </source>
</reference>
<evidence type="ECO:0000256" key="1">
    <source>
        <dbReference type="SAM" id="Phobius"/>
    </source>
</evidence>
<proteinExistence type="predicted"/>
<feature type="non-terminal residue" evidence="2">
    <location>
        <position position="1"/>
    </location>
</feature>
<keyword evidence="1" id="KW-0812">Transmembrane</keyword>
<keyword evidence="3" id="KW-1185">Reference proteome</keyword>
<sequence>PKLKNPRDQNPNLEDETLWIFNDQLDNSPYGVVHRCLAQAFSIVVLLVIVRHGTALRNFSAMRRLLSFSADLILSFQGSAHWNKR</sequence>